<organism evidence="1 2">
    <name type="scientific">Trachymyrmex cornetzi</name>
    <dbReference type="NCBI Taxonomy" id="471704"/>
    <lineage>
        <taxon>Eukaryota</taxon>
        <taxon>Metazoa</taxon>
        <taxon>Ecdysozoa</taxon>
        <taxon>Arthropoda</taxon>
        <taxon>Hexapoda</taxon>
        <taxon>Insecta</taxon>
        <taxon>Pterygota</taxon>
        <taxon>Neoptera</taxon>
        <taxon>Endopterygota</taxon>
        <taxon>Hymenoptera</taxon>
        <taxon>Apocrita</taxon>
        <taxon>Aculeata</taxon>
        <taxon>Formicoidea</taxon>
        <taxon>Formicidae</taxon>
        <taxon>Myrmicinae</taxon>
        <taxon>Trachymyrmex</taxon>
    </lineage>
</organism>
<protein>
    <submittedName>
        <fullName evidence="1">Uncharacterized protein</fullName>
    </submittedName>
</protein>
<sequence length="157" mass="17393">MKTNHISTFSSLTSLNNEIHARLRKIGVGAGTSHVTTETMFIRASIVAATTAVSFTDNIRSDKRRKLEKRRSLTVGMPCGAVVAFSNGVCNKYISVALVLYGDIDTCEIRCIIHPRSLKRLHFSRASSTVIFPVSYLHVSFVDLQDFADVAFRARTI</sequence>
<dbReference type="AlphaFoldDB" id="A0A195DVI4"/>
<gene>
    <name evidence="1" type="ORF">ALC57_10867</name>
</gene>
<accession>A0A195DVI4</accession>
<dbReference type="Proteomes" id="UP000078492">
    <property type="component" value="Unassembled WGS sequence"/>
</dbReference>
<evidence type="ECO:0000313" key="2">
    <source>
        <dbReference type="Proteomes" id="UP000078492"/>
    </source>
</evidence>
<evidence type="ECO:0000313" key="1">
    <source>
        <dbReference type="EMBL" id="KYN16888.1"/>
    </source>
</evidence>
<reference evidence="1 2" key="1">
    <citation type="submission" date="2015-09" db="EMBL/GenBank/DDBJ databases">
        <title>Trachymyrmex cornetzi WGS genome.</title>
        <authorList>
            <person name="Nygaard S."/>
            <person name="Hu H."/>
            <person name="Boomsma J."/>
            <person name="Zhang G."/>
        </authorList>
    </citation>
    <scope>NUCLEOTIDE SEQUENCE [LARGE SCALE GENOMIC DNA]</scope>
    <source>
        <strain evidence="1">Tcor2-1</strain>
        <tissue evidence="1">Whole body</tissue>
    </source>
</reference>
<name>A0A195DVI4_9HYME</name>
<proteinExistence type="predicted"/>
<dbReference type="EMBL" id="KQ980295">
    <property type="protein sequence ID" value="KYN16888.1"/>
    <property type="molecule type" value="Genomic_DNA"/>
</dbReference>
<keyword evidence="2" id="KW-1185">Reference proteome</keyword>